<organism evidence="1 2">
    <name type="scientific">Mycena metata</name>
    <dbReference type="NCBI Taxonomy" id="1033252"/>
    <lineage>
        <taxon>Eukaryota</taxon>
        <taxon>Fungi</taxon>
        <taxon>Dikarya</taxon>
        <taxon>Basidiomycota</taxon>
        <taxon>Agaricomycotina</taxon>
        <taxon>Agaricomycetes</taxon>
        <taxon>Agaricomycetidae</taxon>
        <taxon>Agaricales</taxon>
        <taxon>Marasmiineae</taxon>
        <taxon>Mycenaceae</taxon>
        <taxon>Mycena</taxon>
    </lineage>
</organism>
<evidence type="ECO:0000313" key="1">
    <source>
        <dbReference type="EMBL" id="KAJ7731611.1"/>
    </source>
</evidence>
<sequence>MAAGNFTSTFRIFYARSCLVSLTSGRTLSTPFLIPSFFFIVNGFRAFFRGVEYHIRDCSYEKIFDCFSTATAERVSSAVPACSRRIIIATEDDTRWERFSSSSLLVTLRSLTIDSFADVDLRLLPLTWGNLTEIKGLTLQSGGSSVPAIAALQLPLIVLDWNASAFVDGGSVFDLLTLRQLVSLEVRGRSWSALHTLRARSGFSVQLFPAVAWLKPGLGNLEAICAFLRDMALSSCKCASPSKTTCSVTKSRASKNQ</sequence>
<gene>
    <name evidence="1" type="ORF">B0H16DRAFT_1772662</name>
</gene>
<name>A0AAD7HZI4_9AGAR</name>
<reference evidence="1" key="1">
    <citation type="submission" date="2023-03" db="EMBL/GenBank/DDBJ databases">
        <title>Massive genome expansion in bonnet fungi (Mycena s.s.) driven by repeated elements and novel gene families across ecological guilds.</title>
        <authorList>
            <consortium name="Lawrence Berkeley National Laboratory"/>
            <person name="Harder C.B."/>
            <person name="Miyauchi S."/>
            <person name="Viragh M."/>
            <person name="Kuo A."/>
            <person name="Thoen E."/>
            <person name="Andreopoulos B."/>
            <person name="Lu D."/>
            <person name="Skrede I."/>
            <person name="Drula E."/>
            <person name="Henrissat B."/>
            <person name="Morin E."/>
            <person name="Kohler A."/>
            <person name="Barry K."/>
            <person name="LaButti K."/>
            <person name="Morin E."/>
            <person name="Salamov A."/>
            <person name="Lipzen A."/>
            <person name="Mereny Z."/>
            <person name="Hegedus B."/>
            <person name="Baldrian P."/>
            <person name="Stursova M."/>
            <person name="Weitz H."/>
            <person name="Taylor A."/>
            <person name="Grigoriev I.V."/>
            <person name="Nagy L.G."/>
            <person name="Martin F."/>
            <person name="Kauserud H."/>
        </authorList>
    </citation>
    <scope>NUCLEOTIDE SEQUENCE</scope>
    <source>
        <strain evidence="1">CBHHK182m</strain>
    </source>
</reference>
<comment type="caution">
    <text evidence="1">The sequence shown here is derived from an EMBL/GenBank/DDBJ whole genome shotgun (WGS) entry which is preliminary data.</text>
</comment>
<dbReference type="Proteomes" id="UP001215598">
    <property type="component" value="Unassembled WGS sequence"/>
</dbReference>
<dbReference type="EMBL" id="JARKIB010000151">
    <property type="protein sequence ID" value="KAJ7731611.1"/>
    <property type="molecule type" value="Genomic_DNA"/>
</dbReference>
<dbReference type="AlphaFoldDB" id="A0AAD7HZI4"/>
<evidence type="ECO:0000313" key="2">
    <source>
        <dbReference type="Proteomes" id="UP001215598"/>
    </source>
</evidence>
<keyword evidence="2" id="KW-1185">Reference proteome</keyword>
<protein>
    <submittedName>
        <fullName evidence="1">Uncharacterized protein</fullName>
    </submittedName>
</protein>
<accession>A0AAD7HZI4</accession>
<proteinExistence type="predicted"/>